<dbReference type="EMBL" id="JBEZNA010000006">
    <property type="protein sequence ID" value="MEU9576498.1"/>
    <property type="molecule type" value="Genomic_DNA"/>
</dbReference>
<reference evidence="1 2" key="1">
    <citation type="submission" date="2024-06" db="EMBL/GenBank/DDBJ databases">
        <title>The Natural Products Discovery Center: Release of the First 8490 Sequenced Strains for Exploring Actinobacteria Biosynthetic Diversity.</title>
        <authorList>
            <person name="Kalkreuter E."/>
            <person name="Kautsar S.A."/>
            <person name="Yang D."/>
            <person name="Bader C.D."/>
            <person name="Teijaro C.N."/>
            <person name="Fluegel L."/>
            <person name="Davis C.M."/>
            <person name="Simpson J.R."/>
            <person name="Lauterbach L."/>
            <person name="Steele A.D."/>
            <person name="Gui C."/>
            <person name="Meng S."/>
            <person name="Li G."/>
            <person name="Viehrig K."/>
            <person name="Ye F."/>
            <person name="Su P."/>
            <person name="Kiefer A.F."/>
            <person name="Nichols A."/>
            <person name="Cepeda A.J."/>
            <person name="Yan W."/>
            <person name="Fan B."/>
            <person name="Jiang Y."/>
            <person name="Adhikari A."/>
            <person name="Zheng C.-J."/>
            <person name="Schuster L."/>
            <person name="Cowan T.M."/>
            <person name="Smanski M.J."/>
            <person name="Chevrette M.G."/>
            <person name="De Carvalho L.P.S."/>
            <person name="Shen B."/>
        </authorList>
    </citation>
    <scope>NUCLEOTIDE SEQUENCE [LARGE SCALE GENOMIC DNA]</scope>
    <source>
        <strain evidence="1 2">NPDC048117</strain>
    </source>
</reference>
<organism evidence="1 2">
    <name type="scientific">Streptomyces chilikensis</name>
    <dbReference type="NCBI Taxonomy" id="1194079"/>
    <lineage>
        <taxon>Bacteria</taxon>
        <taxon>Bacillati</taxon>
        <taxon>Actinomycetota</taxon>
        <taxon>Actinomycetes</taxon>
        <taxon>Kitasatosporales</taxon>
        <taxon>Streptomycetaceae</taxon>
        <taxon>Streptomyces</taxon>
    </lineage>
</organism>
<comment type="caution">
    <text evidence="1">The sequence shown here is derived from an EMBL/GenBank/DDBJ whole genome shotgun (WGS) entry which is preliminary data.</text>
</comment>
<dbReference type="RefSeq" id="WP_359268848.1">
    <property type="nucleotide sequence ID" value="NZ_JBEZNA010000006.1"/>
</dbReference>
<accession>A0ABV3EK12</accession>
<protein>
    <submittedName>
        <fullName evidence="1">Uncharacterized protein</fullName>
    </submittedName>
</protein>
<sequence>MPTAGGSAVGTGVLSGASGRAGASTGGLVDGHLPDAVLLVTFAVRMTAASAAMLRGRCAVGPDRTHQRLPVGKVLPVGAGGGFLLEARPAGRVPSHVLSRLVTWFAPATGGFALIQQVISRWRRRHPRGRRT</sequence>
<gene>
    <name evidence="1" type="ORF">AB0D95_04330</name>
</gene>
<dbReference type="Proteomes" id="UP001551584">
    <property type="component" value="Unassembled WGS sequence"/>
</dbReference>
<evidence type="ECO:0000313" key="2">
    <source>
        <dbReference type="Proteomes" id="UP001551584"/>
    </source>
</evidence>
<proteinExistence type="predicted"/>
<evidence type="ECO:0000313" key="1">
    <source>
        <dbReference type="EMBL" id="MEU9576498.1"/>
    </source>
</evidence>
<name>A0ABV3EK12_9ACTN</name>
<keyword evidence="2" id="KW-1185">Reference proteome</keyword>